<gene>
    <name evidence="2" type="ORF">PTD2_09119</name>
</gene>
<dbReference type="STRING" id="87626.PTD2_09119"/>
<dbReference type="Pfam" id="PF13508">
    <property type="entry name" value="Acetyltransf_7"/>
    <property type="match status" value="1"/>
</dbReference>
<name>A4C9C9_9GAMM</name>
<dbReference type="CDD" id="cd04301">
    <property type="entry name" value="NAT_SF"/>
    <property type="match status" value="1"/>
</dbReference>
<dbReference type="HOGENOM" id="CLU_120018_1_0_6"/>
<evidence type="ECO:0000313" key="2">
    <source>
        <dbReference type="EMBL" id="EAR29194.1"/>
    </source>
</evidence>
<dbReference type="InterPro" id="IPR016181">
    <property type="entry name" value="Acyl_CoA_acyltransferase"/>
</dbReference>
<keyword evidence="3" id="KW-1185">Reference proteome</keyword>
<protein>
    <submittedName>
        <fullName evidence="2">Acetyltransferase, GNAT family protein</fullName>
    </submittedName>
</protein>
<reference evidence="2 3" key="1">
    <citation type="submission" date="2006-02" db="EMBL/GenBank/DDBJ databases">
        <authorList>
            <person name="Moran M.A."/>
            <person name="Kjelleberg S."/>
            <person name="Egan S."/>
            <person name="Saunders N."/>
            <person name="Thomas T."/>
            <person name="Ferriera S."/>
            <person name="Johnson J."/>
            <person name="Kravitz S."/>
            <person name="Halpern A."/>
            <person name="Remington K."/>
            <person name="Beeson K."/>
            <person name="Tran B."/>
            <person name="Rogers Y.-H."/>
            <person name="Friedman R."/>
            <person name="Venter J.C."/>
        </authorList>
    </citation>
    <scope>NUCLEOTIDE SEQUENCE [LARGE SCALE GENOMIC DNA]</scope>
    <source>
        <strain evidence="2 3">D2</strain>
    </source>
</reference>
<dbReference type="Proteomes" id="UP000006201">
    <property type="component" value="Unassembled WGS sequence"/>
</dbReference>
<dbReference type="eggNOG" id="COG1246">
    <property type="taxonomic scope" value="Bacteria"/>
</dbReference>
<proteinExistence type="predicted"/>
<evidence type="ECO:0000313" key="3">
    <source>
        <dbReference type="Proteomes" id="UP000006201"/>
    </source>
</evidence>
<dbReference type="InterPro" id="IPR000182">
    <property type="entry name" value="GNAT_dom"/>
</dbReference>
<organism evidence="2 3">
    <name type="scientific">Pseudoalteromonas tunicata D2</name>
    <dbReference type="NCBI Taxonomy" id="87626"/>
    <lineage>
        <taxon>Bacteria</taxon>
        <taxon>Pseudomonadati</taxon>
        <taxon>Pseudomonadota</taxon>
        <taxon>Gammaproteobacteria</taxon>
        <taxon>Alteromonadales</taxon>
        <taxon>Pseudoalteromonadaceae</taxon>
        <taxon>Pseudoalteromonas</taxon>
    </lineage>
</organism>
<comment type="caution">
    <text evidence="2">The sequence shown here is derived from an EMBL/GenBank/DDBJ whole genome shotgun (WGS) entry which is preliminary data.</text>
</comment>
<sequence>MITGLELQISQLEQLKYPLVNKFYDQFRVKGRAKGHDDVWVGYLGYQLIAACRIQHVAEHLFLSTLFVDPAYQGLGYGRRIIQAIQSSYQTNIYLFAHPDLSPFYASVGFAAVNTLPDELTKMLKIYQKHNLSLASFLSTYSH</sequence>
<keyword evidence="2" id="KW-0808">Transferase</keyword>
<dbReference type="SUPFAM" id="SSF55729">
    <property type="entry name" value="Acyl-CoA N-acyltransferases (Nat)"/>
    <property type="match status" value="1"/>
</dbReference>
<dbReference type="GO" id="GO:0016747">
    <property type="term" value="F:acyltransferase activity, transferring groups other than amino-acyl groups"/>
    <property type="evidence" value="ECO:0007669"/>
    <property type="project" value="InterPro"/>
</dbReference>
<evidence type="ECO:0000259" key="1">
    <source>
        <dbReference type="PROSITE" id="PS51186"/>
    </source>
</evidence>
<dbReference type="Gene3D" id="3.40.630.30">
    <property type="match status" value="1"/>
</dbReference>
<dbReference type="EMBL" id="AAOH01000003">
    <property type="protein sequence ID" value="EAR29194.1"/>
    <property type="molecule type" value="Genomic_DNA"/>
</dbReference>
<accession>A4C9C9</accession>
<feature type="domain" description="N-acetyltransferase" evidence="1">
    <location>
        <begin position="1"/>
        <end position="133"/>
    </location>
</feature>
<dbReference type="RefSeq" id="WP_009838455.1">
    <property type="nucleotide sequence ID" value="NZ_AAOH01000003.1"/>
</dbReference>
<dbReference type="PROSITE" id="PS51186">
    <property type="entry name" value="GNAT"/>
    <property type="match status" value="1"/>
</dbReference>
<dbReference type="AlphaFoldDB" id="A4C9C9"/>